<dbReference type="InterPro" id="IPR051156">
    <property type="entry name" value="Mito/Outer_Membr_Metalloprot"/>
</dbReference>
<dbReference type="RefSeq" id="WP_135794759.1">
    <property type="nucleotide sequence ID" value="NZ_CP032096.1"/>
</dbReference>
<keyword evidence="3 6" id="KW-0378">Hydrolase</keyword>
<evidence type="ECO:0000256" key="5">
    <source>
        <dbReference type="ARBA" id="ARBA00023049"/>
    </source>
</evidence>
<dbReference type="EC" id="3.4.-.-" evidence="8"/>
<sequence>MSFKSFLFPVILSISAFGLLSCSGATTKKGTVGVERQQMLLISEAEMQKGAEQAYGEILAEAKKNKTLNTDPIMVKRIRTVADRLIPQTKIFREDAPSWNWEVNLLKSDQLNAWCMPGGKIAFYTGIITELKLTDAEIAAIMGHEISHALREHGRERASQALVSQVGLTALSLITGMEGAAMDASSMVVQTTFLLPNSRTHETEADRMGVELAARAGYSPYAAVSVWQKMAKISKDAPPEFLSTHPSNETRIEDLKRYAKKVEPLYQNAKKP</sequence>
<comment type="cofactor">
    <cofactor evidence="6">
        <name>Zn(2+)</name>
        <dbReference type="ChEBI" id="CHEBI:29105"/>
    </cofactor>
    <text evidence="6">Binds 1 zinc ion per subunit.</text>
</comment>
<evidence type="ECO:0000256" key="3">
    <source>
        <dbReference type="ARBA" id="ARBA00022801"/>
    </source>
</evidence>
<comment type="similarity">
    <text evidence="6">Belongs to the peptidase M48 family.</text>
</comment>
<dbReference type="GO" id="GO:0004222">
    <property type="term" value="F:metalloendopeptidase activity"/>
    <property type="evidence" value="ECO:0007669"/>
    <property type="project" value="InterPro"/>
</dbReference>
<keyword evidence="9" id="KW-1185">Reference proteome</keyword>
<gene>
    <name evidence="8" type="primary">bepA_1</name>
    <name evidence="8" type="ORF">GHNINEIG_00019</name>
</gene>
<evidence type="ECO:0000259" key="7">
    <source>
        <dbReference type="Pfam" id="PF01435"/>
    </source>
</evidence>
<dbReference type="PROSITE" id="PS51257">
    <property type="entry name" value="PROKAR_LIPOPROTEIN"/>
    <property type="match status" value="1"/>
</dbReference>
<dbReference type="AlphaFoldDB" id="A0A4P7NX15"/>
<dbReference type="GO" id="GO:0051603">
    <property type="term" value="P:proteolysis involved in protein catabolic process"/>
    <property type="evidence" value="ECO:0007669"/>
    <property type="project" value="TreeGrafter"/>
</dbReference>
<name>A0A4P7NX15_9GAMM</name>
<dbReference type="Proteomes" id="UP000296201">
    <property type="component" value="Chromosome"/>
</dbReference>
<feature type="domain" description="Peptidase M48" evidence="7">
    <location>
        <begin position="77"/>
        <end position="258"/>
    </location>
</feature>
<dbReference type="Gene3D" id="3.30.2010.10">
    <property type="entry name" value="Metalloproteases ('zincins'), catalytic domain"/>
    <property type="match status" value="1"/>
</dbReference>
<evidence type="ECO:0000256" key="6">
    <source>
        <dbReference type="RuleBase" id="RU003983"/>
    </source>
</evidence>
<evidence type="ECO:0000313" key="9">
    <source>
        <dbReference type="Proteomes" id="UP000296201"/>
    </source>
</evidence>
<dbReference type="GO" id="GO:0016020">
    <property type="term" value="C:membrane"/>
    <property type="evidence" value="ECO:0007669"/>
    <property type="project" value="TreeGrafter"/>
</dbReference>
<organism evidence="8 9">
    <name type="scientific">Hydrogenovibrio crunogenus</name>
    <dbReference type="NCBI Taxonomy" id="39765"/>
    <lineage>
        <taxon>Bacteria</taxon>
        <taxon>Pseudomonadati</taxon>
        <taxon>Pseudomonadota</taxon>
        <taxon>Gammaproteobacteria</taxon>
        <taxon>Thiotrichales</taxon>
        <taxon>Piscirickettsiaceae</taxon>
        <taxon>Hydrogenovibrio</taxon>
    </lineage>
</organism>
<reference evidence="8 9" key="1">
    <citation type="submission" date="2018-08" db="EMBL/GenBank/DDBJ databases">
        <title>Horizontal acquisition of hydrogen conversion ability and other habitat adaptations in Hydrogenovibrio crunogenus strains.</title>
        <authorList>
            <person name="Gonnella G."/>
            <person name="Adam N."/>
            <person name="Perner M."/>
        </authorList>
    </citation>
    <scope>NUCLEOTIDE SEQUENCE [LARGE SCALE GENOMIC DNA]</scope>
    <source>
        <strain evidence="8 9">SP-41</strain>
    </source>
</reference>
<evidence type="ECO:0000256" key="1">
    <source>
        <dbReference type="ARBA" id="ARBA00022670"/>
    </source>
</evidence>
<evidence type="ECO:0000313" key="8">
    <source>
        <dbReference type="EMBL" id="QBZ81995.1"/>
    </source>
</evidence>
<dbReference type="PANTHER" id="PTHR22726">
    <property type="entry name" value="METALLOENDOPEPTIDASE OMA1"/>
    <property type="match status" value="1"/>
</dbReference>
<keyword evidence="1 6" id="KW-0645">Protease</keyword>
<evidence type="ECO:0000256" key="4">
    <source>
        <dbReference type="ARBA" id="ARBA00022833"/>
    </source>
</evidence>
<dbReference type="InterPro" id="IPR001915">
    <property type="entry name" value="Peptidase_M48"/>
</dbReference>
<protein>
    <submittedName>
        <fullName evidence="8">Beta-barrel assembly-enhancing protease</fullName>
        <ecNumber evidence="8">3.4.-.-</ecNumber>
    </submittedName>
</protein>
<dbReference type="PANTHER" id="PTHR22726:SF1">
    <property type="entry name" value="METALLOENDOPEPTIDASE OMA1, MITOCHONDRIAL"/>
    <property type="match status" value="1"/>
</dbReference>
<dbReference type="Pfam" id="PF01435">
    <property type="entry name" value="Peptidase_M48"/>
    <property type="match status" value="1"/>
</dbReference>
<accession>A0A4P7NX15</accession>
<dbReference type="EMBL" id="CP032096">
    <property type="protein sequence ID" value="QBZ81995.1"/>
    <property type="molecule type" value="Genomic_DNA"/>
</dbReference>
<keyword evidence="4 6" id="KW-0862">Zinc</keyword>
<proteinExistence type="inferred from homology"/>
<keyword evidence="5 6" id="KW-0482">Metalloprotease</keyword>
<evidence type="ECO:0000256" key="2">
    <source>
        <dbReference type="ARBA" id="ARBA00022723"/>
    </source>
</evidence>
<keyword evidence="2" id="KW-0479">Metal-binding</keyword>
<dbReference type="CDD" id="cd07331">
    <property type="entry name" value="M48C_Oma1_like"/>
    <property type="match status" value="1"/>
</dbReference>
<dbReference type="GO" id="GO:0046872">
    <property type="term" value="F:metal ion binding"/>
    <property type="evidence" value="ECO:0007669"/>
    <property type="project" value="UniProtKB-KW"/>
</dbReference>
<dbReference type="OrthoDB" id="9810445at2"/>